<gene>
    <name evidence="1" type="ORF">PAXRUDRAFT_803532</name>
</gene>
<dbReference type="AlphaFoldDB" id="A0A0D0DTL0"/>
<proteinExistence type="predicted"/>
<keyword evidence="2" id="KW-1185">Reference proteome</keyword>
<name>A0A0D0DTL0_9AGAM</name>
<reference evidence="2" key="2">
    <citation type="submission" date="2015-01" db="EMBL/GenBank/DDBJ databases">
        <title>Evolutionary Origins and Diversification of the Mycorrhizal Mutualists.</title>
        <authorList>
            <consortium name="DOE Joint Genome Institute"/>
            <consortium name="Mycorrhizal Genomics Consortium"/>
            <person name="Kohler A."/>
            <person name="Kuo A."/>
            <person name="Nagy L.G."/>
            <person name="Floudas D."/>
            <person name="Copeland A."/>
            <person name="Barry K.W."/>
            <person name="Cichocki N."/>
            <person name="Veneault-Fourrey C."/>
            <person name="LaButti K."/>
            <person name="Lindquist E.A."/>
            <person name="Lipzen A."/>
            <person name="Lundell T."/>
            <person name="Morin E."/>
            <person name="Murat C."/>
            <person name="Riley R."/>
            <person name="Ohm R."/>
            <person name="Sun H."/>
            <person name="Tunlid A."/>
            <person name="Henrissat B."/>
            <person name="Grigoriev I.V."/>
            <person name="Hibbett D.S."/>
            <person name="Martin F."/>
        </authorList>
    </citation>
    <scope>NUCLEOTIDE SEQUENCE [LARGE SCALE GENOMIC DNA]</scope>
    <source>
        <strain evidence="2">Ve08.2h10</strain>
    </source>
</reference>
<evidence type="ECO:0000313" key="1">
    <source>
        <dbReference type="EMBL" id="KIK83815.1"/>
    </source>
</evidence>
<dbReference type="HOGENOM" id="CLU_3051037_0_0_1"/>
<dbReference type="Proteomes" id="UP000054538">
    <property type="component" value="Unassembled WGS sequence"/>
</dbReference>
<organism evidence="1 2">
    <name type="scientific">Paxillus rubicundulus Ve08.2h10</name>
    <dbReference type="NCBI Taxonomy" id="930991"/>
    <lineage>
        <taxon>Eukaryota</taxon>
        <taxon>Fungi</taxon>
        <taxon>Dikarya</taxon>
        <taxon>Basidiomycota</taxon>
        <taxon>Agaricomycotina</taxon>
        <taxon>Agaricomycetes</taxon>
        <taxon>Agaricomycetidae</taxon>
        <taxon>Boletales</taxon>
        <taxon>Paxilineae</taxon>
        <taxon>Paxillaceae</taxon>
        <taxon>Paxillus</taxon>
    </lineage>
</organism>
<dbReference type="InParanoid" id="A0A0D0DTL0"/>
<evidence type="ECO:0000313" key="2">
    <source>
        <dbReference type="Proteomes" id="UP000054538"/>
    </source>
</evidence>
<protein>
    <submittedName>
        <fullName evidence="1">Uncharacterized protein</fullName>
    </submittedName>
</protein>
<dbReference type="EMBL" id="KN825585">
    <property type="protein sequence ID" value="KIK83815.1"/>
    <property type="molecule type" value="Genomic_DNA"/>
</dbReference>
<sequence length="54" mass="6139">MDVDELDAGGDEVCNFFIDAAGLDRRTLEAVKKFWDDIKSQFPFFFQGFTISGQ</sequence>
<reference evidence="1 2" key="1">
    <citation type="submission" date="2014-04" db="EMBL/GenBank/DDBJ databases">
        <authorList>
            <consortium name="DOE Joint Genome Institute"/>
            <person name="Kuo A."/>
            <person name="Kohler A."/>
            <person name="Jargeat P."/>
            <person name="Nagy L.G."/>
            <person name="Floudas D."/>
            <person name="Copeland A."/>
            <person name="Barry K.W."/>
            <person name="Cichocki N."/>
            <person name="Veneault-Fourrey C."/>
            <person name="LaButti K."/>
            <person name="Lindquist E.A."/>
            <person name="Lipzen A."/>
            <person name="Lundell T."/>
            <person name="Morin E."/>
            <person name="Murat C."/>
            <person name="Sun H."/>
            <person name="Tunlid A."/>
            <person name="Henrissat B."/>
            <person name="Grigoriev I.V."/>
            <person name="Hibbett D.S."/>
            <person name="Martin F."/>
            <person name="Nordberg H.P."/>
            <person name="Cantor M.N."/>
            <person name="Hua S.X."/>
        </authorList>
    </citation>
    <scope>NUCLEOTIDE SEQUENCE [LARGE SCALE GENOMIC DNA]</scope>
    <source>
        <strain evidence="1 2">Ve08.2h10</strain>
    </source>
</reference>
<accession>A0A0D0DTL0</accession>